<gene>
    <name evidence="1" type="ORF">DPMN_092769</name>
</gene>
<evidence type="ECO:0000313" key="2">
    <source>
        <dbReference type="Proteomes" id="UP000828390"/>
    </source>
</evidence>
<reference evidence="1" key="1">
    <citation type="journal article" date="2019" name="bioRxiv">
        <title>The Genome of the Zebra Mussel, Dreissena polymorpha: A Resource for Invasive Species Research.</title>
        <authorList>
            <person name="McCartney M.A."/>
            <person name="Auch B."/>
            <person name="Kono T."/>
            <person name="Mallez S."/>
            <person name="Zhang Y."/>
            <person name="Obille A."/>
            <person name="Becker A."/>
            <person name="Abrahante J.E."/>
            <person name="Garbe J."/>
            <person name="Badalamenti J.P."/>
            <person name="Herman A."/>
            <person name="Mangelson H."/>
            <person name="Liachko I."/>
            <person name="Sullivan S."/>
            <person name="Sone E.D."/>
            <person name="Koren S."/>
            <person name="Silverstein K.A.T."/>
            <person name="Beckman K.B."/>
            <person name="Gohl D.M."/>
        </authorList>
    </citation>
    <scope>NUCLEOTIDE SEQUENCE</scope>
    <source>
        <strain evidence="1">Duluth1</strain>
        <tissue evidence="1">Whole animal</tissue>
    </source>
</reference>
<reference evidence="1" key="2">
    <citation type="submission" date="2020-11" db="EMBL/GenBank/DDBJ databases">
        <authorList>
            <person name="McCartney M.A."/>
            <person name="Auch B."/>
            <person name="Kono T."/>
            <person name="Mallez S."/>
            <person name="Becker A."/>
            <person name="Gohl D.M."/>
            <person name="Silverstein K.A.T."/>
            <person name="Koren S."/>
            <person name="Bechman K.B."/>
            <person name="Herman A."/>
            <person name="Abrahante J.E."/>
            <person name="Garbe J."/>
        </authorList>
    </citation>
    <scope>NUCLEOTIDE SEQUENCE</scope>
    <source>
        <strain evidence="1">Duluth1</strain>
        <tissue evidence="1">Whole animal</tissue>
    </source>
</reference>
<organism evidence="1 2">
    <name type="scientific">Dreissena polymorpha</name>
    <name type="common">Zebra mussel</name>
    <name type="synonym">Mytilus polymorpha</name>
    <dbReference type="NCBI Taxonomy" id="45954"/>
    <lineage>
        <taxon>Eukaryota</taxon>
        <taxon>Metazoa</taxon>
        <taxon>Spiralia</taxon>
        <taxon>Lophotrochozoa</taxon>
        <taxon>Mollusca</taxon>
        <taxon>Bivalvia</taxon>
        <taxon>Autobranchia</taxon>
        <taxon>Heteroconchia</taxon>
        <taxon>Euheterodonta</taxon>
        <taxon>Imparidentia</taxon>
        <taxon>Neoheterodontei</taxon>
        <taxon>Myida</taxon>
        <taxon>Dreissenoidea</taxon>
        <taxon>Dreissenidae</taxon>
        <taxon>Dreissena</taxon>
    </lineage>
</organism>
<evidence type="ECO:0000313" key="1">
    <source>
        <dbReference type="EMBL" id="KAH3850358.1"/>
    </source>
</evidence>
<sequence length="70" mass="8510">MWFNRRRMEMELLMLEVINRLTERDDGNGDIILQEIWRLLMEILIEVCLWILISESDAYDSTDIFGRIMM</sequence>
<protein>
    <submittedName>
        <fullName evidence="1">Uncharacterized protein</fullName>
    </submittedName>
</protein>
<dbReference type="AlphaFoldDB" id="A0A9D4L250"/>
<keyword evidence="2" id="KW-1185">Reference proteome</keyword>
<dbReference type="Proteomes" id="UP000828390">
    <property type="component" value="Unassembled WGS sequence"/>
</dbReference>
<comment type="caution">
    <text evidence="1">The sequence shown here is derived from an EMBL/GenBank/DDBJ whole genome shotgun (WGS) entry which is preliminary data.</text>
</comment>
<dbReference type="EMBL" id="JAIWYP010000003">
    <property type="protein sequence ID" value="KAH3850358.1"/>
    <property type="molecule type" value="Genomic_DNA"/>
</dbReference>
<name>A0A9D4L250_DREPO</name>
<proteinExistence type="predicted"/>
<accession>A0A9D4L250</accession>